<dbReference type="AlphaFoldDB" id="A0A1L5F8V6"/>
<reference evidence="1 2" key="1">
    <citation type="submission" date="2016-12" db="EMBL/GenBank/DDBJ databases">
        <title>Complete genome sequence of Clostridium kluyveri JZZ isolated from the pit mud of a Chinese flavor liquor-making factory.</title>
        <authorList>
            <person name="Wang Y."/>
        </authorList>
    </citation>
    <scope>NUCLEOTIDE SEQUENCE [LARGE SCALE GENOMIC DNA]</scope>
    <source>
        <strain evidence="1 2">JZZ</strain>
    </source>
</reference>
<evidence type="ECO:0000313" key="1">
    <source>
        <dbReference type="EMBL" id="APM39419.1"/>
    </source>
</evidence>
<sequence length="159" mass="18475">MEKDCDNKREDGRCKFTNSICRFAKGKDGNEECGNYEVPKSKVGESKLGRDLGEKIVKAMKEGFADKRLQDAYRTMIYKRAISYYGIQHQEEKAIEECSELIQALVKDIHGKEHNVEEEIADVEIVLEQLKYVFDVKKIDEFKRKKLDKLESMMNNPTD</sequence>
<protein>
    <submittedName>
        <fullName evidence="1">Uncharacterized protein</fullName>
    </submittedName>
</protein>
<dbReference type="OrthoDB" id="5387728at2"/>
<name>A0A1L5F8V6_CLOKL</name>
<proteinExistence type="predicted"/>
<evidence type="ECO:0000313" key="2">
    <source>
        <dbReference type="Proteomes" id="UP000184604"/>
    </source>
</evidence>
<dbReference type="CDD" id="cd11539">
    <property type="entry name" value="NTP-PPase_u2"/>
    <property type="match status" value="1"/>
</dbReference>
<organism evidence="1 2">
    <name type="scientific">Clostridium kluyveri</name>
    <dbReference type="NCBI Taxonomy" id="1534"/>
    <lineage>
        <taxon>Bacteria</taxon>
        <taxon>Bacillati</taxon>
        <taxon>Bacillota</taxon>
        <taxon>Clostridia</taxon>
        <taxon>Eubacteriales</taxon>
        <taxon>Clostridiaceae</taxon>
        <taxon>Clostridium</taxon>
    </lineage>
</organism>
<dbReference type="SUPFAM" id="SSF101386">
    <property type="entry name" value="all-alpha NTP pyrophosphatases"/>
    <property type="match status" value="1"/>
</dbReference>
<dbReference type="EMBL" id="CP018335">
    <property type="protein sequence ID" value="APM39419.1"/>
    <property type="molecule type" value="Genomic_DNA"/>
</dbReference>
<accession>A0A1L5F8V6</accession>
<dbReference type="Proteomes" id="UP000184604">
    <property type="component" value="Chromosome"/>
</dbReference>
<dbReference type="RefSeq" id="WP_073539043.1">
    <property type="nucleotide sequence ID" value="NZ_CP018335.1"/>
</dbReference>
<gene>
    <name evidence="1" type="ORF">BS101_12035</name>
</gene>